<evidence type="ECO:0000256" key="1">
    <source>
        <dbReference type="ARBA" id="ARBA00023002"/>
    </source>
</evidence>
<dbReference type="EMBL" id="PHRB01000015">
    <property type="protein sequence ID" value="PJO65100.1"/>
    <property type="molecule type" value="Genomic_DNA"/>
</dbReference>
<reference evidence="2 3" key="1">
    <citation type="submission" date="2017-11" db="EMBL/GenBank/DDBJ databases">
        <title>Molecular characterization of Burkholderia pseudomallei and closely related isolates from Vietnam.</title>
        <authorList>
            <person name="Ustinov D.V."/>
            <person name="Antonov A.S."/>
            <person name="Avdusheva E.F."/>
            <person name="Shpak I.M."/>
            <person name="Zakharova I.B."/>
            <person name="Thi L.A."/>
            <person name="Teteryatnikova N."/>
            <person name="Lopasteyskaya Y.A."/>
            <person name="Kuzyutina J.A."/>
            <person name="Ngo T.N."/>
            <person name="Victorov D.V."/>
        </authorList>
    </citation>
    <scope>NUCLEOTIDE SEQUENCE [LARGE SCALE GENOMIC DNA]</scope>
    <source>
        <strain evidence="2 3">V1512</strain>
    </source>
</reference>
<protein>
    <submittedName>
        <fullName evidence="2">TenA family transcriptional regulator</fullName>
    </submittedName>
</protein>
<name>A0AAX0U8Y2_BURPE</name>
<dbReference type="Proteomes" id="UP000231878">
    <property type="component" value="Unassembled WGS sequence"/>
</dbReference>
<proteinExistence type="predicted"/>
<dbReference type="Gene3D" id="1.20.910.10">
    <property type="entry name" value="Heme oxygenase-like"/>
    <property type="match status" value="1"/>
</dbReference>
<dbReference type="PANTHER" id="PTHR40279">
    <property type="entry name" value="PQQC-LIKE PROTEIN"/>
    <property type="match status" value="1"/>
</dbReference>
<keyword evidence="1" id="KW-0560">Oxidoreductase</keyword>
<gene>
    <name evidence="2" type="ORF">CWD88_16865</name>
</gene>
<sequence>MTLSKERKLHIPFERDGDLMDIGSYPHWLQDVVGTVRAARDRVRFHEVFSLMRDGRLAPRQLAAFFVNGWPVVEQFPKYMSMNLLKANGTNSSGEEKARRYLIRNIRVELNHVEHWVNWAEASGVPRRQLTDGDSPPAALALSHWCWKSSSADTLAASIAATNYAIEGVTGEWSADLCRSDVYEMGFPEAVRGRAMRWLRLHSSYDDKHPWEALDIVATILGQSPSTEQVRDVAAGIERSFRYFEMSLSCCLDA</sequence>
<accession>A0AAX0U8Y2</accession>
<dbReference type="AlphaFoldDB" id="A0AAX0U8Y2"/>
<dbReference type="GO" id="GO:0016491">
    <property type="term" value="F:oxidoreductase activity"/>
    <property type="evidence" value="ECO:0007669"/>
    <property type="project" value="UniProtKB-KW"/>
</dbReference>
<dbReference type="SMR" id="A0AAX0U8Y2"/>
<dbReference type="SUPFAM" id="SSF48613">
    <property type="entry name" value="Heme oxygenase-like"/>
    <property type="match status" value="1"/>
</dbReference>
<dbReference type="InterPro" id="IPR016084">
    <property type="entry name" value="Haem_Oase-like_multi-hlx"/>
</dbReference>
<organism evidence="2 3">
    <name type="scientific">Burkholderia pseudomallei</name>
    <name type="common">Pseudomonas pseudomallei</name>
    <dbReference type="NCBI Taxonomy" id="28450"/>
    <lineage>
        <taxon>Bacteria</taxon>
        <taxon>Pseudomonadati</taxon>
        <taxon>Pseudomonadota</taxon>
        <taxon>Betaproteobacteria</taxon>
        <taxon>Burkholderiales</taxon>
        <taxon>Burkholderiaceae</taxon>
        <taxon>Burkholderia</taxon>
        <taxon>pseudomallei group</taxon>
    </lineage>
</organism>
<dbReference type="Pfam" id="PF14518">
    <property type="entry name" value="Haem_oxygenas_2"/>
    <property type="match status" value="1"/>
</dbReference>
<dbReference type="PANTHER" id="PTHR40279:SF3">
    <property type="entry name" value="4-AMINOBENZOATE SYNTHASE"/>
    <property type="match status" value="1"/>
</dbReference>
<dbReference type="InterPro" id="IPR039068">
    <property type="entry name" value="PqqC-like"/>
</dbReference>
<evidence type="ECO:0000313" key="3">
    <source>
        <dbReference type="Proteomes" id="UP000231878"/>
    </source>
</evidence>
<comment type="caution">
    <text evidence="2">The sequence shown here is derived from an EMBL/GenBank/DDBJ whole genome shotgun (WGS) entry which is preliminary data.</text>
</comment>
<evidence type="ECO:0000313" key="2">
    <source>
        <dbReference type="EMBL" id="PJO65100.1"/>
    </source>
</evidence>